<dbReference type="GO" id="GO:0003700">
    <property type="term" value="F:DNA-binding transcription factor activity"/>
    <property type="evidence" value="ECO:0007669"/>
    <property type="project" value="InterPro"/>
</dbReference>
<protein>
    <submittedName>
        <fullName evidence="3">MarR family transcriptional regulator</fullName>
    </submittedName>
</protein>
<dbReference type="InterPro" id="IPR000835">
    <property type="entry name" value="HTH_MarR-typ"/>
</dbReference>
<feature type="domain" description="HTH marR-type" evidence="2">
    <location>
        <begin position="1"/>
        <end position="135"/>
    </location>
</feature>
<dbReference type="Pfam" id="PF01047">
    <property type="entry name" value="MarR"/>
    <property type="match status" value="1"/>
</dbReference>
<accession>A0AAC9J272</accession>
<evidence type="ECO:0000259" key="2">
    <source>
        <dbReference type="PROSITE" id="PS50995"/>
    </source>
</evidence>
<dbReference type="PANTHER" id="PTHR33164">
    <property type="entry name" value="TRANSCRIPTIONAL REGULATOR, MARR FAMILY"/>
    <property type="match status" value="1"/>
</dbReference>
<dbReference type="SMART" id="SM00347">
    <property type="entry name" value="HTH_MARR"/>
    <property type="match status" value="1"/>
</dbReference>
<dbReference type="AlphaFoldDB" id="A0AAC9J272"/>
<dbReference type="Proteomes" id="UP000182945">
    <property type="component" value="Chromosome"/>
</dbReference>
<dbReference type="GO" id="GO:0003677">
    <property type="term" value="F:DNA binding"/>
    <property type="evidence" value="ECO:0007669"/>
    <property type="project" value="UniProtKB-KW"/>
</dbReference>
<dbReference type="EMBL" id="CP017962">
    <property type="protein sequence ID" value="APC50041.1"/>
    <property type="molecule type" value="Genomic_DNA"/>
</dbReference>
<dbReference type="Gene3D" id="1.10.10.10">
    <property type="entry name" value="Winged helix-like DNA-binding domain superfamily/Winged helix DNA-binding domain"/>
    <property type="match status" value="1"/>
</dbReference>
<dbReference type="PROSITE" id="PS50995">
    <property type="entry name" value="HTH_MARR_2"/>
    <property type="match status" value="1"/>
</dbReference>
<gene>
    <name evidence="3" type="ORF">BME96_18335</name>
</gene>
<evidence type="ECO:0000256" key="1">
    <source>
        <dbReference type="ARBA" id="ARBA00023125"/>
    </source>
</evidence>
<dbReference type="RefSeq" id="WP_060680967.1">
    <property type="nucleotide sequence ID" value="NZ_CP017962.1"/>
</dbReference>
<dbReference type="SUPFAM" id="SSF46785">
    <property type="entry name" value="Winged helix' DNA-binding domain"/>
    <property type="match status" value="1"/>
</dbReference>
<reference evidence="3 4" key="1">
    <citation type="submission" date="2016-11" db="EMBL/GenBank/DDBJ databases">
        <title>Complete genome sequencing of Virgibacillus halodenitrificans PDB-F2.</title>
        <authorList>
            <person name="Sun Z."/>
            <person name="Zhou Y."/>
            <person name="Li H."/>
        </authorList>
    </citation>
    <scope>NUCLEOTIDE SEQUENCE [LARGE SCALE GENOMIC DNA]</scope>
    <source>
        <strain evidence="3 4">PDB-F2</strain>
    </source>
</reference>
<proteinExistence type="predicted"/>
<dbReference type="KEGG" id="vhl:BME96_18335"/>
<dbReference type="GeneID" id="71516372"/>
<dbReference type="InterPro" id="IPR036388">
    <property type="entry name" value="WH-like_DNA-bd_sf"/>
</dbReference>
<name>A0AAC9J272_VIRHA</name>
<organism evidence="3 4">
    <name type="scientific">Virgibacillus halodenitrificans</name>
    <name type="common">Bacillus halodenitrificans</name>
    <dbReference type="NCBI Taxonomy" id="1482"/>
    <lineage>
        <taxon>Bacteria</taxon>
        <taxon>Bacillati</taxon>
        <taxon>Bacillota</taxon>
        <taxon>Bacilli</taxon>
        <taxon>Bacillales</taxon>
        <taxon>Bacillaceae</taxon>
        <taxon>Virgibacillus</taxon>
    </lineage>
</organism>
<sequence>MKRQALETIENEVTDFIRRIVLSERRDGSLDRSSFVILRQLTTHGPAGVKSLAKELNLDISTISRQAATLVDKQYVEKVPNPDDGRAFFYQITEPGEKMLDENRKRRFAGLERALEEWTEEECESFAHLLKKYNHSVIKEKNKKQSDG</sequence>
<dbReference type="InterPro" id="IPR039422">
    <property type="entry name" value="MarR/SlyA-like"/>
</dbReference>
<keyword evidence="1" id="KW-0238">DNA-binding</keyword>
<evidence type="ECO:0000313" key="3">
    <source>
        <dbReference type="EMBL" id="APC50041.1"/>
    </source>
</evidence>
<dbReference type="InterPro" id="IPR036390">
    <property type="entry name" value="WH_DNA-bd_sf"/>
</dbReference>
<dbReference type="PRINTS" id="PR00598">
    <property type="entry name" value="HTHMARR"/>
</dbReference>
<dbReference type="PANTHER" id="PTHR33164:SF57">
    <property type="entry name" value="MARR-FAMILY TRANSCRIPTIONAL REGULATOR"/>
    <property type="match status" value="1"/>
</dbReference>
<evidence type="ECO:0000313" key="4">
    <source>
        <dbReference type="Proteomes" id="UP000182945"/>
    </source>
</evidence>
<dbReference type="GO" id="GO:0006950">
    <property type="term" value="P:response to stress"/>
    <property type="evidence" value="ECO:0007669"/>
    <property type="project" value="TreeGrafter"/>
</dbReference>